<keyword evidence="2" id="KW-0238">DNA-binding</keyword>
<organism evidence="5 6">
    <name type="scientific">Rothia dentocariosa</name>
    <dbReference type="NCBI Taxonomy" id="2047"/>
    <lineage>
        <taxon>Bacteria</taxon>
        <taxon>Bacillati</taxon>
        <taxon>Actinomycetota</taxon>
        <taxon>Actinomycetes</taxon>
        <taxon>Micrococcales</taxon>
        <taxon>Micrococcaceae</taxon>
        <taxon>Rothia</taxon>
    </lineage>
</organism>
<dbReference type="PANTHER" id="PTHR47894">
    <property type="entry name" value="HTH-TYPE TRANSCRIPTIONAL REGULATOR GADX"/>
    <property type="match status" value="1"/>
</dbReference>
<dbReference type="PANTHER" id="PTHR47894:SF4">
    <property type="entry name" value="HTH-TYPE TRANSCRIPTIONAL REGULATOR GADX"/>
    <property type="match status" value="1"/>
</dbReference>
<dbReference type="Proteomes" id="UP000216195">
    <property type="component" value="Unassembled WGS sequence"/>
</dbReference>
<evidence type="ECO:0000256" key="2">
    <source>
        <dbReference type="ARBA" id="ARBA00023125"/>
    </source>
</evidence>
<keyword evidence="3" id="KW-0804">Transcription</keyword>
<dbReference type="GO" id="GO:0003700">
    <property type="term" value="F:DNA-binding transcription factor activity"/>
    <property type="evidence" value="ECO:0007669"/>
    <property type="project" value="InterPro"/>
</dbReference>
<feature type="domain" description="HTH araC/xylS-type" evidence="4">
    <location>
        <begin position="220"/>
        <end position="322"/>
    </location>
</feature>
<dbReference type="SMART" id="SM00342">
    <property type="entry name" value="HTH_ARAC"/>
    <property type="match status" value="1"/>
</dbReference>
<gene>
    <name evidence="5" type="ORF">B8W87_04490</name>
</gene>
<dbReference type="InterPro" id="IPR018060">
    <property type="entry name" value="HTH_AraC"/>
</dbReference>
<dbReference type="Pfam" id="PF12833">
    <property type="entry name" value="HTH_18"/>
    <property type="match status" value="1"/>
</dbReference>
<evidence type="ECO:0000256" key="1">
    <source>
        <dbReference type="ARBA" id="ARBA00023015"/>
    </source>
</evidence>
<evidence type="ECO:0000313" key="5">
    <source>
        <dbReference type="EMBL" id="PAK85828.1"/>
    </source>
</evidence>
<name>A0AAE5NIL8_9MICC</name>
<sequence length="327" mass="36205">MEAMTITPQLAQSLLDQHPEVPALLAQAGLRMPHAGEPLKLSHEQYHRFLEVLDISAHEETLLTYGDITALHGIVPAIFGALAAEDGTEALERFARYKRLTGPVRVLVEPDDTRTSIRFSYDGHTGVLPASGVVIEQIILMNILRTGTGRHISPLRVESPRPYGTALKEFFGVSSHRAAQNSLVLASHDLALPFTTRNNVMWEYVQPALDQELMQLDARQSFLQTVSLELTQMIPSGSFGIEKLAAHLGMSSRSLQRRLQEEGTSYKAVCQRAQQNLASAYLSNPALSLQDVALLTGYTEVSSFSRAFKAWTGMTVTDYRKENRETS</sequence>
<comment type="caution">
    <text evidence="5">The sequence shown here is derived from an EMBL/GenBank/DDBJ whole genome shotgun (WGS) entry which is preliminary data.</text>
</comment>
<dbReference type="InterPro" id="IPR032687">
    <property type="entry name" value="AraC-type_N"/>
</dbReference>
<dbReference type="GO" id="GO:0005829">
    <property type="term" value="C:cytosol"/>
    <property type="evidence" value="ECO:0007669"/>
    <property type="project" value="TreeGrafter"/>
</dbReference>
<accession>A0AAE5NIL8</accession>
<proteinExistence type="predicted"/>
<evidence type="ECO:0000259" key="4">
    <source>
        <dbReference type="PROSITE" id="PS01124"/>
    </source>
</evidence>
<dbReference type="GO" id="GO:0000976">
    <property type="term" value="F:transcription cis-regulatory region binding"/>
    <property type="evidence" value="ECO:0007669"/>
    <property type="project" value="TreeGrafter"/>
</dbReference>
<evidence type="ECO:0000313" key="6">
    <source>
        <dbReference type="Proteomes" id="UP000216195"/>
    </source>
</evidence>
<protein>
    <recommendedName>
        <fullName evidence="4">HTH araC/xylS-type domain-containing protein</fullName>
    </recommendedName>
</protein>
<dbReference type="InterPro" id="IPR009057">
    <property type="entry name" value="Homeodomain-like_sf"/>
</dbReference>
<dbReference type="EMBL" id="NCWU01000004">
    <property type="protein sequence ID" value="PAK85828.1"/>
    <property type="molecule type" value="Genomic_DNA"/>
</dbReference>
<dbReference type="Gene3D" id="1.10.10.60">
    <property type="entry name" value="Homeodomain-like"/>
    <property type="match status" value="1"/>
</dbReference>
<keyword evidence="1" id="KW-0805">Transcription regulation</keyword>
<dbReference type="PROSITE" id="PS01124">
    <property type="entry name" value="HTH_ARAC_FAMILY_2"/>
    <property type="match status" value="1"/>
</dbReference>
<reference evidence="5 6" key="1">
    <citation type="submission" date="2017-04" db="EMBL/GenBank/DDBJ databases">
        <title>Kefir bacterial isolates.</title>
        <authorList>
            <person name="Kim Y."/>
            <person name="Blasche S."/>
            <person name="Patil K.R."/>
        </authorList>
    </citation>
    <scope>NUCLEOTIDE SEQUENCE [LARGE SCALE GENOMIC DNA]</scope>
    <source>
        <strain evidence="5 6">OG2-1</strain>
    </source>
</reference>
<evidence type="ECO:0000256" key="3">
    <source>
        <dbReference type="ARBA" id="ARBA00023163"/>
    </source>
</evidence>
<dbReference type="AlphaFoldDB" id="A0AAE5NIL8"/>
<dbReference type="SUPFAM" id="SSF46689">
    <property type="entry name" value="Homeodomain-like"/>
    <property type="match status" value="1"/>
</dbReference>
<dbReference type="Pfam" id="PF12625">
    <property type="entry name" value="Arabinose_bd"/>
    <property type="match status" value="1"/>
</dbReference>